<evidence type="ECO:0000313" key="3">
    <source>
        <dbReference type="Proteomes" id="UP001205843"/>
    </source>
</evidence>
<gene>
    <name evidence="2" type="ORF">J2T57_002644</name>
</gene>
<proteinExistence type="predicted"/>
<name>A0AAE3G5N6_9GAMM</name>
<sequence length="74" mass="8725">MSTSIDDLRRQYRSVWNEMAAASDDRYRELRPTMHQLADALEAAEKLRADDELERLQSDPRRQQLGLFEETTRA</sequence>
<organism evidence="2 3">
    <name type="scientific">Natronocella acetinitrilica</name>
    <dbReference type="NCBI Taxonomy" id="414046"/>
    <lineage>
        <taxon>Bacteria</taxon>
        <taxon>Pseudomonadati</taxon>
        <taxon>Pseudomonadota</taxon>
        <taxon>Gammaproteobacteria</taxon>
        <taxon>Chromatiales</taxon>
        <taxon>Ectothiorhodospiraceae</taxon>
        <taxon>Natronocella</taxon>
    </lineage>
</organism>
<dbReference type="RefSeq" id="WP_253478993.1">
    <property type="nucleotide sequence ID" value="NZ_JALJXV010000006.1"/>
</dbReference>
<feature type="compositionally biased region" description="Basic and acidic residues" evidence="1">
    <location>
        <begin position="52"/>
        <end position="62"/>
    </location>
</feature>
<comment type="caution">
    <text evidence="2">The sequence shown here is derived from an EMBL/GenBank/DDBJ whole genome shotgun (WGS) entry which is preliminary data.</text>
</comment>
<evidence type="ECO:0000256" key="1">
    <source>
        <dbReference type="SAM" id="MobiDB-lite"/>
    </source>
</evidence>
<dbReference type="AlphaFoldDB" id="A0AAE3G5N6"/>
<keyword evidence="3" id="KW-1185">Reference proteome</keyword>
<dbReference type="EMBL" id="JALJXV010000006">
    <property type="protein sequence ID" value="MCP1675494.1"/>
    <property type="molecule type" value="Genomic_DNA"/>
</dbReference>
<evidence type="ECO:0000313" key="2">
    <source>
        <dbReference type="EMBL" id="MCP1675494.1"/>
    </source>
</evidence>
<protein>
    <submittedName>
        <fullName evidence="2">Uncharacterized protein</fullName>
    </submittedName>
</protein>
<feature type="region of interest" description="Disordered" evidence="1">
    <location>
        <begin position="52"/>
        <end position="74"/>
    </location>
</feature>
<accession>A0AAE3G5N6</accession>
<dbReference type="Proteomes" id="UP001205843">
    <property type="component" value="Unassembled WGS sequence"/>
</dbReference>
<reference evidence="2" key="1">
    <citation type="submission" date="2022-03" db="EMBL/GenBank/DDBJ databases">
        <title>Genomic Encyclopedia of Type Strains, Phase III (KMG-III): the genomes of soil and plant-associated and newly described type strains.</title>
        <authorList>
            <person name="Whitman W."/>
        </authorList>
    </citation>
    <scope>NUCLEOTIDE SEQUENCE</scope>
    <source>
        <strain evidence="2">ANL 6-2</strain>
    </source>
</reference>